<dbReference type="Proteomes" id="UP000484988">
    <property type="component" value="Unassembled WGS sequence"/>
</dbReference>
<evidence type="ECO:0000313" key="2">
    <source>
        <dbReference type="EMBL" id="GFH35450.1"/>
    </source>
</evidence>
<dbReference type="AlphaFoldDB" id="A0A6A0AR68"/>
<dbReference type="EMBL" id="BLLG01000004">
    <property type="protein sequence ID" value="GFH35450.1"/>
    <property type="molecule type" value="Genomic_DNA"/>
</dbReference>
<reference evidence="2 3" key="1">
    <citation type="submission" date="2020-02" db="EMBL/GenBank/DDBJ databases">
        <title>Whole Genome Shotgun Sequence of Streptomyces sp. strain CWH03.</title>
        <authorList>
            <person name="Dohra H."/>
            <person name="Kodani S."/>
            <person name="Yamamura H."/>
        </authorList>
    </citation>
    <scope>NUCLEOTIDE SEQUENCE [LARGE SCALE GENOMIC DNA]</scope>
    <source>
        <strain evidence="2 3">CWH03</strain>
    </source>
</reference>
<evidence type="ECO:0000313" key="3">
    <source>
        <dbReference type="Proteomes" id="UP000484988"/>
    </source>
</evidence>
<feature type="region of interest" description="Disordered" evidence="1">
    <location>
        <begin position="30"/>
        <end position="53"/>
    </location>
</feature>
<keyword evidence="3" id="KW-1185">Reference proteome</keyword>
<accession>A0A6A0AR68</accession>
<organism evidence="2 3">
    <name type="scientific">Streptomyces pacificus</name>
    <dbReference type="NCBI Taxonomy" id="2705029"/>
    <lineage>
        <taxon>Bacteria</taxon>
        <taxon>Bacillati</taxon>
        <taxon>Actinomycetota</taxon>
        <taxon>Actinomycetes</taxon>
        <taxon>Kitasatosporales</taxon>
        <taxon>Streptomycetaceae</taxon>
        <taxon>Streptomyces</taxon>
    </lineage>
</organism>
<evidence type="ECO:0000256" key="1">
    <source>
        <dbReference type="SAM" id="MobiDB-lite"/>
    </source>
</evidence>
<protein>
    <submittedName>
        <fullName evidence="2">Uncharacterized protein</fullName>
    </submittedName>
</protein>
<name>A0A6A0AR68_9ACTN</name>
<gene>
    <name evidence="2" type="ORF">SCWH03_16660</name>
</gene>
<feature type="region of interest" description="Disordered" evidence="1">
    <location>
        <begin position="141"/>
        <end position="175"/>
    </location>
</feature>
<comment type="caution">
    <text evidence="2">The sequence shown here is derived from an EMBL/GenBank/DDBJ whole genome shotgun (WGS) entry which is preliminary data.</text>
</comment>
<proteinExistence type="predicted"/>
<dbReference type="RefSeq" id="WP_173263459.1">
    <property type="nucleotide sequence ID" value="NZ_BLLG01000004.1"/>
</dbReference>
<sequence length="175" mass="18508">MTDDLMTRARQAIEAEESARLDSKAEEIASADERARLQAEKEAKRQHARDTATQALNAPAVALGGVAKRFDAAVSALVALAEAAELRNRTIQQQAALVQAADVPENQGRGSNSVELGGRVHSVRDARPAELLARALAVAASEAATPDNGVKSLASDLLPHSGPLHRLTPVERAQR</sequence>
<feature type="compositionally biased region" description="Basic and acidic residues" evidence="1">
    <location>
        <begin position="30"/>
        <end position="50"/>
    </location>
</feature>